<comment type="caution">
    <text evidence="2">The sequence shown here is derived from an EMBL/GenBank/DDBJ whole genome shotgun (WGS) entry which is preliminary data.</text>
</comment>
<dbReference type="EMBL" id="JACHNS010000002">
    <property type="protein sequence ID" value="MBB4592995.1"/>
    <property type="molecule type" value="Genomic_DNA"/>
</dbReference>
<dbReference type="Pfam" id="PF13450">
    <property type="entry name" value="NAD_binding_8"/>
    <property type="match status" value="1"/>
</dbReference>
<dbReference type="InterPro" id="IPR002937">
    <property type="entry name" value="Amino_oxidase"/>
</dbReference>
<evidence type="ECO:0000259" key="1">
    <source>
        <dbReference type="Pfam" id="PF01593"/>
    </source>
</evidence>
<feature type="domain" description="Amine oxidase" evidence="1">
    <location>
        <begin position="122"/>
        <end position="333"/>
    </location>
</feature>
<organism evidence="2 3">
    <name type="scientific">Xanthomonas cannabis</name>
    <dbReference type="NCBI Taxonomy" id="1885674"/>
    <lineage>
        <taxon>Bacteria</taxon>
        <taxon>Pseudomonadati</taxon>
        <taxon>Pseudomonadota</taxon>
        <taxon>Gammaproteobacteria</taxon>
        <taxon>Lysobacterales</taxon>
        <taxon>Lysobacteraceae</taxon>
        <taxon>Xanthomonas</taxon>
    </lineage>
</organism>
<dbReference type="Proteomes" id="UP000554726">
    <property type="component" value="Unassembled WGS sequence"/>
</dbReference>
<gene>
    <name evidence="2" type="ORF">FHR60_001635</name>
</gene>
<dbReference type="PRINTS" id="PR00419">
    <property type="entry name" value="ADXRDTASE"/>
</dbReference>
<dbReference type="InterPro" id="IPR036188">
    <property type="entry name" value="FAD/NAD-bd_sf"/>
</dbReference>
<proteinExistence type="predicted"/>
<name>A0ABR6JJN3_9XANT</name>
<keyword evidence="3" id="KW-1185">Reference proteome</keyword>
<dbReference type="PANTHER" id="PTHR16128:SF5">
    <property type="entry name" value="FAD_NAD(P)-BINDING OXIDOREDUCTASE FAMILY PROTEIN"/>
    <property type="match status" value="1"/>
</dbReference>
<dbReference type="Pfam" id="PF01593">
    <property type="entry name" value="Amino_oxidase"/>
    <property type="match status" value="1"/>
</dbReference>
<dbReference type="Gene3D" id="3.90.660.10">
    <property type="match status" value="1"/>
</dbReference>
<dbReference type="SUPFAM" id="SSF51905">
    <property type="entry name" value="FAD/NAD(P)-binding domain"/>
    <property type="match status" value="1"/>
</dbReference>
<accession>A0ABR6JJN3</accession>
<evidence type="ECO:0000313" key="2">
    <source>
        <dbReference type="EMBL" id="MBB4592995.1"/>
    </source>
</evidence>
<sequence>MPLPANDQTAGPHRPLTIAVIGAGLAGLACADALHVAGHAVTVYEQGDAPGGRMRGHAGNRWQCDTGAQYFTARDPAFAAVVDAWIGAGVAARWPVRIASWDGAERRLSQSALTRFVGVPDMAAPARALAVGMDVRMHAKLRTLQRSGQGWAVDVQDGTAPHGVDTLLLALPAPEAALWLAEIAPALCEIARSARMQPAWALVLRFDARIDPGYDALFVNAGPLRWVARDSSKPGRGGAETWLLHATAEWSRAHRDASPAEVIARLLPELAALGLPLPHACDAFGWTVASTEPPLQLGCVWDAQRGIGICGDWLAGGKVEGAWQSGTALAQQVCAGHAADRADA</sequence>
<dbReference type="RefSeq" id="WP_184439941.1">
    <property type="nucleotide sequence ID" value="NZ_JACHNS010000002.1"/>
</dbReference>
<evidence type="ECO:0000313" key="3">
    <source>
        <dbReference type="Proteomes" id="UP000554726"/>
    </source>
</evidence>
<dbReference type="Gene3D" id="3.50.50.60">
    <property type="entry name" value="FAD/NAD(P)-binding domain"/>
    <property type="match status" value="1"/>
</dbReference>
<reference evidence="2 3" key="1">
    <citation type="submission" date="2020-08" db="EMBL/GenBank/DDBJ databases">
        <title>Studying the diversity of plant-associated saprophytic bacteria and their role in host health and plant-pathogen interactions.</title>
        <authorList>
            <person name="Potnis N."/>
        </authorList>
    </citation>
    <scope>NUCLEOTIDE SEQUENCE [LARGE SCALE GENOMIC DNA]</scope>
    <source>
        <strain evidence="2 3">F16</strain>
    </source>
</reference>
<dbReference type="PANTHER" id="PTHR16128">
    <property type="entry name" value="FAD/NAD(P)-BINDING OXIDOREDUCTASE FAMILY PROTEIN"/>
    <property type="match status" value="1"/>
</dbReference>
<protein>
    <recommendedName>
        <fullName evidence="1">Amine oxidase domain-containing protein</fullName>
    </recommendedName>
</protein>